<evidence type="ECO:0000313" key="9">
    <source>
        <dbReference type="EMBL" id="GAA4286008.1"/>
    </source>
</evidence>
<keyword evidence="5 7" id="KW-0067">ATP-binding</keyword>
<comment type="subcellular location">
    <subcellularLocation>
        <location evidence="7">Cytoplasm</location>
    </subcellularLocation>
</comment>
<evidence type="ECO:0000256" key="1">
    <source>
        <dbReference type="ARBA" id="ARBA00022605"/>
    </source>
</evidence>
<evidence type="ECO:0000256" key="5">
    <source>
        <dbReference type="ARBA" id="ARBA00022840"/>
    </source>
</evidence>
<dbReference type="HAMAP" id="MF_00109">
    <property type="entry name" value="Shikimate_kinase"/>
    <property type="match status" value="1"/>
</dbReference>
<keyword evidence="4 7" id="KW-0418">Kinase</keyword>
<evidence type="ECO:0000256" key="2">
    <source>
        <dbReference type="ARBA" id="ARBA00022679"/>
    </source>
</evidence>
<evidence type="ECO:0000256" key="6">
    <source>
        <dbReference type="ARBA" id="ARBA00023141"/>
    </source>
</evidence>
<proteinExistence type="inferred from homology"/>
<evidence type="ECO:0000313" key="10">
    <source>
        <dbReference type="Proteomes" id="UP001499841"/>
    </source>
</evidence>
<dbReference type="PANTHER" id="PTHR21087">
    <property type="entry name" value="SHIKIMATE KINASE"/>
    <property type="match status" value="1"/>
</dbReference>
<feature type="binding site" evidence="7">
    <location>
        <position position="96"/>
    </location>
    <ligand>
        <name>substrate</name>
    </ligand>
</feature>
<keyword evidence="7" id="KW-0963">Cytoplasm</keyword>
<comment type="cofactor">
    <cofactor evidence="7">
        <name>Mg(2+)</name>
        <dbReference type="ChEBI" id="CHEBI:18420"/>
    </cofactor>
    <text evidence="7">Binds 1 Mg(2+) ion per subunit.</text>
</comment>
<keyword evidence="7" id="KW-0479">Metal-binding</keyword>
<dbReference type="EC" id="2.7.1.71" evidence="7"/>
<feature type="binding site" evidence="7">
    <location>
        <position position="175"/>
    </location>
    <ligand>
        <name>substrate</name>
    </ligand>
</feature>
<keyword evidence="7" id="KW-0460">Magnesium</keyword>
<dbReference type="EMBL" id="BAABBA010000002">
    <property type="protein sequence ID" value="GAA4286008.1"/>
    <property type="molecule type" value="Genomic_DNA"/>
</dbReference>
<comment type="catalytic activity">
    <reaction evidence="7">
        <text>shikimate + ATP = 3-phosphoshikimate + ADP + H(+)</text>
        <dbReference type="Rhea" id="RHEA:13121"/>
        <dbReference type="ChEBI" id="CHEBI:15378"/>
        <dbReference type="ChEBI" id="CHEBI:30616"/>
        <dbReference type="ChEBI" id="CHEBI:36208"/>
        <dbReference type="ChEBI" id="CHEBI:145989"/>
        <dbReference type="ChEBI" id="CHEBI:456216"/>
        <dbReference type="EC" id="2.7.1.71"/>
    </reaction>
</comment>
<dbReference type="RefSeq" id="WP_345037010.1">
    <property type="nucleotide sequence ID" value="NZ_BAABBA010000002.1"/>
</dbReference>
<feature type="compositionally biased region" description="Low complexity" evidence="8">
    <location>
        <begin position="7"/>
        <end position="31"/>
    </location>
</feature>
<sequence length="206" mass="20511">MSGSSTPDAPAGDASSTPDASSTGPAPSSAAPRREPFSGAPRVVLVGPPGAGKSTVGAMVADRLGVPFVDTDDLVAERGGAPVGDLMIDLGENGFRALEREVVVDALGTGGVLALGSGAVEYAVPLLERYVDSGGTVVLLDVSMSAGVPRVGLNAPRSVALGSARAQFAAMAAARRPVYERVARTVVDTSSLSVAEVAERVLAAVG</sequence>
<dbReference type="InterPro" id="IPR000623">
    <property type="entry name" value="Shikimate_kinase/TSH1"/>
</dbReference>
<keyword evidence="6 7" id="KW-0057">Aromatic amino acid biosynthesis</keyword>
<comment type="subunit">
    <text evidence="7">Monomer.</text>
</comment>
<comment type="similarity">
    <text evidence="7">Belongs to the shikimate kinase family.</text>
</comment>
<feature type="region of interest" description="Disordered" evidence="8">
    <location>
        <begin position="1"/>
        <end position="46"/>
    </location>
</feature>
<dbReference type="Proteomes" id="UP001499841">
    <property type="component" value="Unassembled WGS sequence"/>
</dbReference>
<evidence type="ECO:0000256" key="7">
    <source>
        <dbReference type="HAMAP-Rule" id="MF_00109"/>
    </source>
</evidence>
<accession>A0ABP8EPU5</accession>
<dbReference type="PANTHER" id="PTHR21087:SF16">
    <property type="entry name" value="SHIKIMATE KINASE 1, CHLOROPLASTIC"/>
    <property type="match status" value="1"/>
</dbReference>
<keyword evidence="3 7" id="KW-0547">Nucleotide-binding</keyword>
<dbReference type="PRINTS" id="PR01100">
    <property type="entry name" value="SHIKIMTKNASE"/>
</dbReference>
<evidence type="ECO:0000256" key="8">
    <source>
        <dbReference type="SAM" id="MobiDB-lite"/>
    </source>
</evidence>
<evidence type="ECO:0000256" key="4">
    <source>
        <dbReference type="ARBA" id="ARBA00022777"/>
    </source>
</evidence>
<comment type="caution">
    <text evidence="9">The sequence shown here is derived from an EMBL/GenBank/DDBJ whole genome shotgun (WGS) entry which is preliminary data.</text>
</comment>
<name>A0ABP8EPU5_9MICO</name>
<feature type="binding site" evidence="7">
    <location>
        <begin position="50"/>
        <end position="55"/>
    </location>
    <ligand>
        <name>ATP</name>
        <dbReference type="ChEBI" id="CHEBI:30616"/>
    </ligand>
</feature>
<comment type="pathway">
    <text evidence="7">Metabolic intermediate biosynthesis; chorismate biosynthesis; chorismate from D-erythrose 4-phosphate and phosphoenolpyruvate: step 5/7.</text>
</comment>
<feature type="binding site" evidence="7">
    <location>
        <position position="72"/>
    </location>
    <ligand>
        <name>substrate</name>
    </ligand>
</feature>
<dbReference type="CDD" id="cd00464">
    <property type="entry name" value="SK"/>
    <property type="match status" value="1"/>
</dbReference>
<dbReference type="InterPro" id="IPR027417">
    <property type="entry name" value="P-loop_NTPase"/>
</dbReference>
<feature type="binding site" evidence="7">
    <location>
        <position position="54"/>
    </location>
    <ligand>
        <name>Mg(2+)</name>
        <dbReference type="ChEBI" id="CHEBI:18420"/>
    </ligand>
</feature>
<organism evidence="9 10">
    <name type="scientific">Georgenia daeguensis</name>
    <dbReference type="NCBI Taxonomy" id="908355"/>
    <lineage>
        <taxon>Bacteria</taxon>
        <taxon>Bacillati</taxon>
        <taxon>Actinomycetota</taxon>
        <taxon>Actinomycetes</taxon>
        <taxon>Micrococcales</taxon>
        <taxon>Bogoriellaceae</taxon>
        <taxon>Georgenia</taxon>
    </lineage>
</organism>
<dbReference type="Gene3D" id="3.40.50.300">
    <property type="entry name" value="P-loop containing nucleotide triphosphate hydrolases"/>
    <property type="match status" value="1"/>
</dbReference>
<keyword evidence="1 7" id="KW-0028">Amino-acid biosynthesis</keyword>
<comment type="function">
    <text evidence="7">Catalyzes the specific phosphorylation of the 3-hydroxyl group of shikimic acid using ATP as a cosubstrate.</text>
</comment>
<comment type="caution">
    <text evidence="7">Lacks conserved residue(s) required for the propagation of feature annotation.</text>
</comment>
<dbReference type="Pfam" id="PF01202">
    <property type="entry name" value="SKI"/>
    <property type="match status" value="1"/>
</dbReference>
<protein>
    <recommendedName>
        <fullName evidence="7">Shikimate kinase</fullName>
        <shortName evidence="7">SK</shortName>
        <ecNumber evidence="7">2.7.1.71</ecNumber>
    </recommendedName>
</protein>
<keyword evidence="10" id="KW-1185">Reference proteome</keyword>
<reference evidence="10" key="1">
    <citation type="journal article" date="2019" name="Int. J. Syst. Evol. Microbiol.">
        <title>The Global Catalogue of Microorganisms (GCM) 10K type strain sequencing project: providing services to taxonomists for standard genome sequencing and annotation.</title>
        <authorList>
            <consortium name="The Broad Institute Genomics Platform"/>
            <consortium name="The Broad Institute Genome Sequencing Center for Infectious Disease"/>
            <person name="Wu L."/>
            <person name="Ma J."/>
        </authorList>
    </citation>
    <scope>NUCLEOTIDE SEQUENCE [LARGE SCALE GENOMIC DNA]</scope>
    <source>
        <strain evidence="10">JCM 17459</strain>
    </source>
</reference>
<dbReference type="SUPFAM" id="SSF52540">
    <property type="entry name" value="P-loop containing nucleoside triphosphate hydrolases"/>
    <property type="match status" value="1"/>
</dbReference>
<keyword evidence="2 7" id="KW-0808">Transferase</keyword>
<evidence type="ECO:0000256" key="3">
    <source>
        <dbReference type="ARBA" id="ARBA00022741"/>
    </source>
</evidence>
<dbReference type="InterPro" id="IPR031322">
    <property type="entry name" value="Shikimate/glucono_kinase"/>
</dbReference>
<gene>
    <name evidence="7" type="primary">aroK</name>
    <name evidence="9" type="ORF">GCM10022262_03670</name>
</gene>